<feature type="domain" description="Glycoside hydrolase family 65 N-terminal" evidence="3">
    <location>
        <begin position="9"/>
        <end position="261"/>
    </location>
</feature>
<dbReference type="InterPro" id="IPR011013">
    <property type="entry name" value="Gal_mutarotase_sf_dom"/>
</dbReference>
<feature type="domain" description="Glycoside hydrolase family 65 central catalytic" evidence="2">
    <location>
        <begin position="316"/>
        <end position="532"/>
    </location>
</feature>
<evidence type="ECO:0000256" key="1">
    <source>
        <dbReference type="SAM" id="MobiDB-lite"/>
    </source>
</evidence>
<dbReference type="Pfam" id="PF03636">
    <property type="entry name" value="Glyco_hydro_65N"/>
    <property type="match status" value="1"/>
</dbReference>
<feature type="compositionally biased region" description="Basic and acidic residues" evidence="1">
    <location>
        <begin position="551"/>
        <end position="590"/>
    </location>
</feature>
<organism evidence="4 5">
    <name type="scientific">Kribbella orskensis</name>
    <dbReference type="NCBI Taxonomy" id="2512216"/>
    <lineage>
        <taxon>Bacteria</taxon>
        <taxon>Bacillati</taxon>
        <taxon>Actinomycetota</taxon>
        <taxon>Actinomycetes</taxon>
        <taxon>Propionibacteriales</taxon>
        <taxon>Kribbellaceae</taxon>
        <taxon>Kribbella</taxon>
    </lineage>
</organism>
<proteinExistence type="predicted"/>
<dbReference type="Gene3D" id="2.70.98.40">
    <property type="entry name" value="Glycoside hydrolase, family 65, N-terminal domain"/>
    <property type="match status" value="1"/>
</dbReference>
<dbReference type="InterPro" id="IPR008928">
    <property type="entry name" value="6-hairpin_glycosidase_sf"/>
</dbReference>
<sequence>MKDWIHRFAGYDPPDERRREALCTVGNGYFATRGAWAGSSATDHHYPGTYLAGYYNRLTDEVDGHTVENESLVNLPDWLPLTVAIDDGDWITPDTCEVIEHDQELDLLRGVLTRRFRLRDPLGREVSGVERRFASMAEPHLAGQTLAITVVNWSGHLRLGTAVNGAVRNSGVERYRKLSGRHLTDLAPTVADGALMVAVSTSQSRHRIAVGTRTVATHNGSPIAGWTTRTDSTSAYAEIVVPVEAGDLVTAEKVAAIHGSRDAGITEPLLATRTALAEAPSFDELREAHVLAWSHLWQRFSIELEEPFDGTLAAVRLNLFHLLQSVSTHSGDTDAGVPARGLHGEAYRGHVFWDELFVFPVLTLRMPALTRSLLRYRHRRLPAARRAARQAGYPGAMFPWQSGSDGREESQRLHLNPLSGRWTEDATFRQRHVGLAIAYTVWQYVEMTGDLEFLGDRGAEVIVEVARFFAGLAEYDQGRDRYVIRGVVGPDEFHTGYPDRPAGGIDNNAYTNVMAVWLFGVAAKALQRLPAWRRTDGTDRVARPPTGRAEPLGRTDPPHVRPVPRRRDQPVRGIRAVDRARLAEVPDQVRRHSPARPDPGSRGTRRHGLPGLQTGRCTDAAVSAPPP</sequence>
<dbReference type="InterPro" id="IPR005195">
    <property type="entry name" value="Glyco_hydro_65_M"/>
</dbReference>
<feature type="region of interest" description="Disordered" evidence="1">
    <location>
        <begin position="536"/>
        <end position="627"/>
    </location>
</feature>
<comment type="caution">
    <text evidence="4">The sequence shown here is derived from an EMBL/GenBank/DDBJ whole genome shotgun (WGS) entry which is preliminary data.</text>
</comment>
<name>A0ABY2B8E8_9ACTN</name>
<dbReference type="PANTHER" id="PTHR11051">
    <property type="entry name" value="GLYCOSYL HYDROLASE-RELATED"/>
    <property type="match status" value="1"/>
</dbReference>
<keyword evidence="4" id="KW-0378">Hydrolase</keyword>
<dbReference type="SUPFAM" id="SSF74650">
    <property type="entry name" value="Galactose mutarotase-like"/>
    <property type="match status" value="1"/>
</dbReference>
<dbReference type="SUPFAM" id="SSF48208">
    <property type="entry name" value="Six-hairpin glycosidases"/>
    <property type="match status" value="1"/>
</dbReference>
<dbReference type="Pfam" id="PF03632">
    <property type="entry name" value="Glyco_hydro_65m"/>
    <property type="match status" value="1"/>
</dbReference>
<dbReference type="Proteomes" id="UP000295818">
    <property type="component" value="Unassembled WGS sequence"/>
</dbReference>
<protein>
    <submittedName>
        <fullName evidence="4">Glycosyl hydrolase family 65</fullName>
    </submittedName>
</protein>
<evidence type="ECO:0000259" key="3">
    <source>
        <dbReference type="Pfam" id="PF03636"/>
    </source>
</evidence>
<dbReference type="GO" id="GO:0016787">
    <property type="term" value="F:hydrolase activity"/>
    <property type="evidence" value="ECO:0007669"/>
    <property type="project" value="UniProtKB-KW"/>
</dbReference>
<evidence type="ECO:0000313" key="4">
    <source>
        <dbReference type="EMBL" id="TCO11653.1"/>
    </source>
</evidence>
<keyword evidence="5" id="KW-1185">Reference proteome</keyword>
<reference evidence="4 5" key="1">
    <citation type="journal article" date="2015" name="Stand. Genomic Sci.">
        <title>Genomic Encyclopedia of Bacterial and Archaeal Type Strains, Phase III: the genomes of soil and plant-associated and newly described type strains.</title>
        <authorList>
            <person name="Whitman W.B."/>
            <person name="Woyke T."/>
            <person name="Klenk H.P."/>
            <person name="Zhou Y."/>
            <person name="Lilburn T.G."/>
            <person name="Beck B.J."/>
            <person name="De Vos P."/>
            <person name="Vandamme P."/>
            <person name="Eisen J.A."/>
            <person name="Garrity G."/>
            <person name="Hugenholtz P."/>
            <person name="Kyrpides N.C."/>
        </authorList>
    </citation>
    <scope>NUCLEOTIDE SEQUENCE [LARGE SCALE GENOMIC DNA]</scope>
    <source>
        <strain evidence="4 5">VKM Ac-2538</strain>
    </source>
</reference>
<dbReference type="InterPro" id="IPR005196">
    <property type="entry name" value="Glyco_hydro_65_N"/>
</dbReference>
<dbReference type="InterPro" id="IPR012341">
    <property type="entry name" value="6hp_glycosidase-like_sf"/>
</dbReference>
<dbReference type="EMBL" id="SLWM01000029">
    <property type="protein sequence ID" value="TCO11653.1"/>
    <property type="molecule type" value="Genomic_DNA"/>
</dbReference>
<accession>A0ABY2B8E8</accession>
<dbReference type="Gene3D" id="1.50.10.10">
    <property type="match status" value="1"/>
</dbReference>
<dbReference type="PANTHER" id="PTHR11051:SF8">
    <property type="entry name" value="PROTEIN-GLUCOSYLGALACTOSYLHYDROXYLYSINE GLUCOSIDASE"/>
    <property type="match status" value="1"/>
</dbReference>
<evidence type="ECO:0000313" key="5">
    <source>
        <dbReference type="Proteomes" id="UP000295818"/>
    </source>
</evidence>
<evidence type="ECO:0000259" key="2">
    <source>
        <dbReference type="Pfam" id="PF03632"/>
    </source>
</evidence>
<dbReference type="InterPro" id="IPR037018">
    <property type="entry name" value="GH65_N"/>
</dbReference>
<gene>
    <name evidence="4" type="ORF">EV644_12921</name>
</gene>